<proteinExistence type="predicted"/>
<evidence type="ECO:0000313" key="1">
    <source>
        <dbReference type="EMBL" id="CAG8722174.1"/>
    </source>
</evidence>
<protein>
    <submittedName>
        <fullName evidence="1">5448_t:CDS:1</fullName>
    </submittedName>
</protein>
<comment type="caution">
    <text evidence="1">The sequence shown here is derived from an EMBL/GenBank/DDBJ whole genome shotgun (WGS) entry which is preliminary data.</text>
</comment>
<evidence type="ECO:0000313" key="2">
    <source>
        <dbReference type="Proteomes" id="UP000789920"/>
    </source>
</evidence>
<sequence>QKWKRIGHGGQGTVYSVYLNSLEESVALKILHYDIKDISSDVLMRSTLAIQKKNNLDPKTDDYYMVLQLANDGDLRSYLLKSELDWTTKIKMAKEISNGVNYIHDAELVHRDLLIAQTLLL</sequence>
<dbReference type="Proteomes" id="UP000789920">
    <property type="component" value="Unassembled WGS sequence"/>
</dbReference>
<dbReference type="EMBL" id="CAJVQC010023419">
    <property type="protein sequence ID" value="CAG8722174.1"/>
    <property type="molecule type" value="Genomic_DNA"/>
</dbReference>
<accession>A0ACA9PT08</accession>
<feature type="non-terminal residue" evidence="1">
    <location>
        <position position="1"/>
    </location>
</feature>
<reference evidence="1" key="1">
    <citation type="submission" date="2021-06" db="EMBL/GenBank/DDBJ databases">
        <authorList>
            <person name="Kallberg Y."/>
            <person name="Tangrot J."/>
            <person name="Rosling A."/>
        </authorList>
    </citation>
    <scope>NUCLEOTIDE SEQUENCE</scope>
    <source>
        <strain evidence="1">MA461A</strain>
    </source>
</reference>
<name>A0ACA9PT08_9GLOM</name>
<organism evidence="1 2">
    <name type="scientific">Racocetra persica</name>
    <dbReference type="NCBI Taxonomy" id="160502"/>
    <lineage>
        <taxon>Eukaryota</taxon>
        <taxon>Fungi</taxon>
        <taxon>Fungi incertae sedis</taxon>
        <taxon>Mucoromycota</taxon>
        <taxon>Glomeromycotina</taxon>
        <taxon>Glomeromycetes</taxon>
        <taxon>Diversisporales</taxon>
        <taxon>Gigasporaceae</taxon>
        <taxon>Racocetra</taxon>
    </lineage>
</organism>
<keyword evidence="2" id="KW-1185">Reference proteome</keyword>
<gene>
    <name evidence="1" type="ORF">RPERSI_LOCUS11387</name>
</gene>